<accession>A0ABV6ZZE5</accession>
<feature type="signal peptide" evidence="1">
    <location>
        <begin position="1"/>
        <end position="20"/>
    </location>
</feature>
<gene>
    <name evidence="2" type="ORF">ACFOOR_12280</name>
</gene>
<organism evidence="2 3">
    <name type="scientific">Hyphobacterium vulgare</name>
    <dbReference type="NCBI Taxonomy" id="1736751"/>
    <lineage>
        <taxon>Bacteria</taxon>
        <taxon>Pseudomonadati</taxon>
        <taxon>Pseudomonadota</taxon>
        <taxon>Alphaproteobacteria</taxon>
        <taxon>Maricaulales</taxon>
        <taxon>Maricaulaceae</taxon>
        <taxon>Hyphobacterium</taxon>
    </lineage>
</organism>
<dbReference type="Proteomes" id="UP001595379">
    <property type="component" value="Unassembled WGS sequence"/>
</dbReference>
<evidence type="ECO:0000313" key="2">
    <source>
        <dbReference type="EMBL" id="MFC2926886.1"/>
    </source>
</evidence>
<keyword evidence="1" id="KW-0732">Signal</keyword>
<reference evidence="3" key="1">
    <citation type="journal article" date="2019" name="Int. J. Syst. Evol. Microbiol.">
        <title>The Global Catalogue of Microorganisms (GCM) 10K type strain sequencing project: providing services to taxonomists for standard genome sequencing and annotation.</title>
        <authorList>
            <consortium name="The Broad Institute Genomics Platform"/>
            <consortium name="The Broad Institute Genome Sequencing Center for Infectious Disease"/>
            <person name="Wu L."/>
            <person name="Ma J."/>
        </authorList>
    </citation>
    <scope>NUCLEOTIDE SEQUENCE [LARGE SCALE GENOMIC DNA]</scope>
    <source>
        <strain evidence="3">KCTC 52487</strain>
    </source>
</reference>
<evidence type="ECO:0000256" key="1">
    <source>
        <dbReference type="SAM" id="SignalP"/>
    </source>
</evidence>
<keyword evidence="3" id="KW-1185">Reference proteome</keyword>
<sequence length="632" mass="65570">MKFLAAAFALMLAMAAPALSQVTFGNNVQMSVLPAARAATVGQDVTFFATLLSTDEDDLTCQPSPASVIGLPNGVTGTLGVYALDDAGAVEGARNAAFTISAGGRRDLLVVFNIAQPVQGDVEISIACRDPANNFEIPRTYRGVNTFALTVTVAPGPDIVMIGDTISRDGVARVGSTGPRAALLTVAAVNIGTAGGPFEVYPDITGFSMLERLGLTICELDAAANCLAPRSDYVTVSSWGQNEVRYFAVFAPIPGFMGLPFWPDLLRLQATVVNAVHAPAGDVSGPASEHREEAPLARTSSAVSALRSDEWDIIVGADPDLFYPAYQCYNRQDQDTTGRFENVGGILIPLNESDGLPGEVTVVSYIWTRDRGREPYPQPVRFAQFDMSGNAPAATDLDLLGVGIADRQPTDSSIPATAQLNDGISFIFNWSGNSNLENDFFADGRARCAPVPPAPGVARSPNGAPARTAATLDGRYEPPPPLLPTVNPNQDPNAPMLVVDEGLLANPTGLAGVLLAQLFEARSLDPAAPGDIDILDAFAGFFAHLGSPGGGSSTGPDGPSANGGEPVGFTLIANPADLASVDGPPGCLVILALDGDVADVDAALDADANIMIFAATPEGEPVPDVALEDCLP</sequence>
<feature type="chain" id="PRO_5047459805" evidence="1">
    <location>
        <begin position="21"/>
        <end position="632"/>
    </location>
</feature>
<dbReference type="EMBL" id="JBHRSV010000026">
    <property type="protein sequence ID" value="MFC2926886.1"/>
    <property type="molecule type" value="Genomic_DNA"/>
</dbReference>
<protein>
    <submittedName>
        <fullName evidence="2">Uncharacterized protein</fullName>
    </submittedName>
</protein>
<proteinExistence type="predicted"/>
<comment type="caution">
    <text evidence="2">The sequence shown here is derived from an EMBL/GenBank/DDBJ whole genome shotgun (WGS) entry which is preliminary data.</text>
</comment>
<evidence type="ECO:0000313" key="3">
    <source>
        <dbReference type="Proteomes" id="UP001595379"/>
    </source>
</evidence>
<name>A0ABV6ZZE5_9PROT</name>
<dbReference type="RefSeq" id="WP_343165210.1">
    <property type="nucleotide sequence ID" value="NZ_JBHRSV010000026.1"/>
</dbReference>